<evidence type="ECO:0000313" key="4">
    <source>
        <dbReference type="Proteomes" id="UP000235786"/>
    </source>
</evidence>
<keyword evidence="4" id="KW-1185">Reference proteome</keyword>
<feature type="region of interest" description="Disordered" evidence="1">
    <location>
        <begin position="127"/>
        <end position="160"/>
    </location>
</feature>
<keyword evidence="2" id="KW-1133">Transmembrane helix</keyword>
<feature type="transmembrane region" description="Helical" evidence="2">
    <location>
        <begin position="163"/>
        <end position="186"/>
    </location>
</feature>
<dbReference type="AlphaFoldDB" id="A0A2J6RGS2"/>
<sequence>MKDLAAEFLVLTRWCTQDISHQDCGGTIVPYRACCPANTFCPSQYNIDCCPTSANCTGILLQNPQCANQSWNLYDNGGYFCCEQGFTGYASTTNSDGCAEPGYAFQSGEVLLPVISTGIAISITATSSSTTTTSNNAPTLTSSTNTQIPTSIPPAKQSNTGPIAGGVVGGVVVFAVIISAVFWFVVRRKRVQRIEEHTGQEELAELHHTEQKDLNHPSQVTSKYSISELAEHKETNPGEFWDPHSVSELA</sequence>
<protein>
    <submittedName>
        <fullName evidence="3">Uncharacterized protein</fullName>
    </submittedName>
</protein>
<accession>A0A2J6RGS2</accession>
<organism evidence="3 4">
    <name type="scientific">Hyaloscypha variabilis (strain UAMH 11265 / GT02V1 / F)</name>
    <name type="common">Meliniomyces variabilis</name>
    <dbReference type="NCBI Taxonomy" id="1149755"/>
    <lineage>
        <taxon>Eukaryota</taxon>
        <taxon>Fungi</taxon>
        <taxon>Dikarya</taxon>
        <taxon>Ascomycota</taxon>
        <taxon>Pezizomycotina</taxon>
        <taxon>Leotiomycetes</taxon>
        <taxon>Helotiales</taxon>
        <taxon>Hyaloscyphaceae</taxon>
        <taxon>Hyaloscypha</taxon>
        <taxon>Hyaloscypha variabilis</taxon>
    </lineage>
</organism>
<dbReference type="PANTHER" id="PTHR16861:SF4">
    <property type="entry name" value="SH3 DOMAIN PROTEIN (AFU_ORTHOLOGUE AFUA_1G13610)"/>
    <property type="match status" value="1"/>
</dbReference>
<feature type="compositionally biased region" description="Low complexity" evidence="1">
    <location>
        <begin position="127"/>
        <end position="146"/>
    </location>
</feature>
<evidence type="ECO:0000313" key="3">
    <source>
        <dbReference type="EMBL" id="PMD37723.1"/>
    </source>
</evidence>
<gene>
    <name evidence="3" type="ORF">L207DRAFT_545903</name>
</gene>
<keyword evidence="2" id="KW-0812">Transmembrane</keyword>
<dbReference type="OrthoDB" id="3539564at2759"/>
<dbReference type="STRING" id="1149755.A0A2J6RGS2"/>
<reference evidence="3 4" key="1">
    <citation type="submission" date="2016-04" db="EMBL/GenBank/DDBJ databases">
        <title>A degradative enzymes factory behind the ericoid mycorrhizal symbiosis.</title>
        <authorList>
            <consortium name="DOE Joint Genome Institute"/>
            <person name="Martino E."/>
            <person name="Morin E."/>
            <person name="Grelet G."/>
            <person name="Kuo A."/>
            <person name="Kohler A."/>
            <person name="Daghino S."/>
            <person name="Barry K."/>
            <person name="Choi C."/>
            <person name="Cichocki N."/>
            <person name="Clum A."/>
            <person name="Copeland A."/>
            <person name="Hainaut M."/>
            <person name="Haridas S."/>
            <person name="Labutti K."/>
            <person name="Lindquist E."/>
            <person name="Lipzen A."/>
            <person name="Khouja H.-R."/>
            <person name="Murat C."/>
            <person name="Ohm R."/>
            <person name="Olson A."/>
            <person name="Spatafora J."/>
            <person name="Veneault-Fourrey C."/>
            <person name="Henrissat B."/>
            <person name="Grigoriev I."/>
            <person name="Martin F."/>
            <person name="Perotto S."/>
        </authorList>
    </citation>
    <scope>NUCLEOTIDE SEQUENCE [LARGE SCALE GENOMIC DNA]</scope>
    <source>
        <strain evidence="3 4">F</strain>
    </source>
</reference>
<keyword evidence="2" id="KW-0472">Membrane</keyword>
<dbReference type="Proteomes" id="UP000235786">
    <property type="component" value="Unassembled WGS sequence"/>
</dbReference>
<proteinExistence type="predicted"/>
<evidence type="ECO:0000256" key="2">
    <source>
        <dbReference type="SAM" id="Phobius"/>
    </source>
</evidence>
<dbReference type="PANTHER" id="PTHR16861">
    <property type="entry name" value="GLYCOPROTEIN 38"/>
    <property type="match status" value="1"/>
</dbReference>
<dbReference type="EMBL" id="KZ613949">
    <property type="protein sequence ID" value="PMD37723.1"/>
    <property type="molecule type" value="Genomic_DNA"/>
</dbReference>
<name>A0A2J6RGS2_HYAVF</name>
<evidence type="ECO:0000256" key="1">
    <source>
        <dbReference type="SAM" id="MobiDB-lite"/>
    </source>
</evidence>